<keyword evidence="5 10" id="KW-0547">Nucleotide-binding</keyword>
<name>A0A1S3MRU4_SALSA</name>
<feature type="region of interest" description="Disordered" evidence="11">
    <location>
        <begin position="305"/>
        <end position="351"/>
    </location>
</feature>
<evidence type="ECO:0000256" key="1">
    <source>
        <dbReference type="ARBA" id="ARBA00008874"/>
    </source>
</evidence>
<dbReference type="InterPro" id="IPR051700">
    <property type="entry name" value="STE20_Ser-Thr_kinase"/>
</dbReference>
<feature type="compositionally biased region" description="Acidic residues" evidence="11">
    <location>
        <begin position="892"/>
        <end position="908"/>
    </location>
</feature>
<feature type="compositionally biased region" description="Basic and acidic residues" evidence="11">
    <location>
        <begin position="842"/>
        <end position="855"/>
    </location>
</feature>
<comment type="catalytic activity">
    <reaction evidence="8">
        <text>L-threonyl-[protein] + ATP = O-phospho-L-threonyl-[protein] + ADP + H(+)</text>
        <dbReference type="Rhea" id="RHEA:46608"/>
        <dbReference type="Rhea" id="RHEA-COMP:11060"/>
        <dbReference type="Rhea" id="RHEA-COMP:11605"/>
        <dbReference type="ChEBI" id="CHEBI:15378"/>
        <dbReference type="ChEBI" id="CHEBI:30013"/>
        <dbReference type="ChEBI" id="CHEBI:30616"/>
        <dbReference type="ChEBI" id="CHEBI:61977"/>
        <dbReference type="ChEBI" id="CHEBI:456216"/>
        <dbReference type="EC" id="2.7.11.1"/>
    </reaction>
</comment>
<keyword evidence="4" id="KW-0808">Transferase</keyword>
<feature type="compositionally biased region" description="Basic and acidic residues" evidence="11">
    <location>
        <begin position="791"/>
        <end position="800"/>
    </location>
</feature>
<evidence type="ECO:0000256" key="3">
    <source>
        <dbReference type="ARBA" id="ARBA00022527"/>
    </source>
</evidence>
<evidence type="ECO:0000313" key="15">
    <source>
        <dbReference type="RefSeq" id="XP_014005953.1"/>
    </source>
</evidence>
<dbReference type="GeneID" id="106574534"/>
<keyword evidence="7 10" id="KW-0067">ATP-binding</keyword>
<dbReference type="Proteomes" id="UP001652741">
    <property type="component" value="Chromosome ssa16"/>
</dbReference>
<dbReference type="Gene3D" id="3.30.200.20">
    <property type="entry name" value="Phosphorylase Kinase, domain 1"/>
    <property type="match status" value="1"/>
</dbReference>
<dbReference type="Pfam" id="PF00780">
    <property type="entry name" value="CNH"/>
    <property type="match status" value="1"/>
</dbReference>
<dbReference type="PANTHER" id="PTHR47096">
    <property type="entry name" value="MISSHAPEN LIKE KINASE 1"/>
    <property type="match status" value="1"/>
</dbReference>
<feature type="compositionally biased region" description="Low complexity" evidence="11">
    <location>
        <begin position="1012"/>
        <end position="1041"/>
    </location>
</feature>
<dbReference type="SMART" id="SM00220">
    <property type="entry name" value="S_TKc"/>
    <property type="match status" value="1"/>
</dbReference>
<feature type="compositionally biased region" description="Basic and acidic residues" evidence="11">
    <location>
        <begin position="541"/>
        <end position="550"/>
    </location>
</feature>
<evidence type="ECO:0000256" key="5">
    <source>
        <dbReference type="ARBA" id="ARBA00022741"/>
    </source>
</evidence>
<dbReference type="InterPro" id="IPR008271">
    <property type="entry name" value="Ser/Thr_kinase_AS"/>
</dbReference>
<dbReference type="SUPFAM" id="SSF56112">
    <property type="entry name" value="Protein kinase-like (PK-like)"/>
    <property type="match status" value="1"/>
</dbReference>
<dbReference type="SMART" id="SM00036">
    <property type="entry name" value="CNH"/>
    <property type="match status" value="1"/>
</dbReference>
<feature type="compositionally biased region" description="Polar residues" evidence="11">
    <location>
        <begin position="768"/>
        <end position="785"/>
    </location>
</feature>
<feature type="compositionally biased region" description="Basic and acidic residues" evidence="11">
    <location>
        <begin position="867"/>
        <end position="882"/>
    </location>
</feature>
<evidence type="ECO:0000259" key="13">
    <source>
        <dbReference type="PROSITE" id="PS50219"/>
    </source>
</evidence>
<dbReference type="PROSITE" id="PS00108">
    <property type="entry name" value="PROTEIN_KINASE_ST"/>
    <property type="match status" value="1"/>
</dbReference>
<keyword evidence="6 15" id="KW-0418">Kinase</keyword>
<feature type="compositionally biased region" description="Low complexity" evidence="11">
    <location>
        <begin position="804"/>
        <end position="821"/>
    </location>
</feature>
<dbReference type="GO" id="GO:0005829">
    <property type="term" value="C:cytosol"/>
    <property type="evidence" value="ECO:0007669"/>
    <property type="project" value="TreeGrafter"/>
</dbReference>
<gene>
    <name evidence="15" type="primary">LOC106574534</name>
</gene>
<evidence type="ECO:0000256" key="7">
    <source>
        <dbReference type="ARBA" id="ARBA00022840"/>
    </source>
</evidence>
<feature type="binding site" evidence="10">
    <location>
        <position position="54"/>
    </location>
    <ligand>
        <name>ATP</name>
        <dbReference type="ChEBI" id="CHEBI:30616"/>
    </ligand>
</feature>
<evidence type="ECO:0000313" key="14">
    <source>
        <dbReference type="Proteomes" id="UP001652741"/>
    </source>
</evidence>
<dbReference type="Pfam" id="PF00069">
    <property type="entry name" value="Pkinase"/>
    <property type="match status" value="1"/>
</dbReference>
<reference evidence="15" key="1">
    <citation type="submission" date="2025-08" db="UniProtKB">
        <authorList>
            <consortium name="RefSeq"/>
        </authorList>
    </citation>
    <scope>IDENTIFICATION</scope>
</reference>
<comment type="catalytic activity">
    <reaction evidence="9">
        <text>L-seryl-[protein] + ATP = O-phospho-L-seryl-[protein] + ADP + H(+)</text>
        <dbReference type="Rhea" id="RHEA:17989"/>
        <dbReference type="Rhea" id="RHEA-COMP:9863"/>
        <dbReference type="Rhea" id="RHEA-COMP:11604"/>
        <dbReference type="ChEBI" id="CHEBI:15378"/>
        <dbReference type="ChEBI" id="CHEBI:29999"/>
        <dbReference type="ChEBI" id="CHEBI:30616"/>
        <dbReference type="ChEBI" id="CHEBI:83421"/>
        <dbReference type="ChEBI" id="CHEBI:456216"/>
        <dbReference type="EC" id="2.7.11.1"/>
    </reaction>
</comment>
<evidence type="ECO:0000256" key="6">
    <source>
        <dbReference type="ARBA" id="ARBA00022777"/>
    </source>
</evidence>
<evidence type="ECO:0000256" key="8">
    <source>
        <dbReference type="ARBA" id="ARBA00047899"/>
    </source>
</evidence>
<dbReference type="PROSITE" id="PS50219">
    <property type="entry name" value="CNH"/>
    <property type="match status" value="1"/>
</dbReference>
<keyword evidence="14" id="KW-1185">Reference proteome</keyword>
<dbReference type="FunFam" id="3.30.200.20:FF:000006">
    <property type="entry name" value="TRAF2 and NCK-interacting protein kinase isoform 4"/>
    <property type="match status" value="1"/>
</dbReference>
<feature type="compositionally biased region" description="Polar residues" evidence="11">
    <location>
        <begin position="647"/>
        <end position="670"/>
    </location>
</feature>
<dbReference type="EC" id="2.7.11.1" evidence="2"/>
<dbReference type="RefSeq" id="XP_014005953.1">
    <property type="nucleotide sequence ID" value="XM_014150478.2"/>
</dbReference>
<feature type="region of interest" description="Disordered" evidence="11">
    <location>
        <begin position="1011"/>
        <end position="1042"/>
    </location>
</feature>
<dbReference type="InterPro" id="IPR017441">
    <property type="entry name" value="Protein_kinase_ATP_BS"/>
</dbReference>
<evidence type="ECO:0000256" key="2">
    <source>
        <dbReference type="ARBA" id="ARBA00012513"/>
    </source>
</evidence>
<feature type="region of interest" description="Disordered" evidence="11">
    <location>
        <begin position="528"/>
        <end position="997"/>
    </location>
</feature>
<feature type="compositionally biased region" description="Polar residues" evidence="11">
    <location>
        <begin position="727"/>
        <end position="737"/>
    </location>
</feature>
<feature type="domain" description="CNH" evidence="13">
    <location>
        <begin position="1140"/>
        <end position="1427"/>
    </location>
</feature>
<comment type="similarity">
    <text evidence="1">Belongs to the protein kinase superfamily. STE Ser/Thr protein kinase family. STE20 subfamily.</text>
</comment>
<feature type="compositionally biased region" description="Polar residues" evidence="11">
    <location>
        <begin position="551"/>
        <end position="563"/>
    </location>
</feature>
<keyword evidence="3" id="KW-0723">Serine/threonine-protein kinase</keyword>
<feature type="compositionally biased region" description="Polar residues" evidence="11">
    <location>
        <begin position="615"/>
        <end position="640"/>
    </location>
</feature>
<dbReference type="PROSITE" id="PS50011">
    <property type="entry name" value="PROTEIN_KINASE_DOM"/>
    <property type="match status" value="1"/>
</dbReference>
<dbReference type="InterPro" id="IPR001180">
    <property type="entry name" value="CNH_dom"/>
</dbReference>
<evidence type="ECO:0000256" key="11">
    <source>
        <dbReference type="SAM" id="MobiDB-lite"/>
    </source>
</evidence>
<feature type="compositionally biased region" description="Acidic residues" evidence="11">
    <location>
        <begin position="317"/>
        <end position="338"/>
    </location>
</feature>
<dbReference type="InterPro" id="IPR000719">
    <property type="entry name" value="Prot_kinase_dom"/>
</dbReference>
<dbReference type="GO" id="GO:0005524">
    <property type="term" value="F:ATP binding"/>
    <property type="evidence" value="ECO:0007669"/>
    <property type="project" value="UniProtKB-UniRule"/>
</dbReference>
<evidence type="ECO:0000259" key="12">
    <source>
        <dbReference type="PROSITE" id="PS50011"/>
    </source>
</evidence>
<feature type="region of interest" description="Disordered" evidence="11">
    <location>
        <begin position="399"/>
        <end position="466"/>
    </location>
</feature>
<feature type="compositionally biased region" description="Basic and acidic residues" evidence="11">
    <location>
        <begin position="694"/>
        <end position="703"/>
    </location>
</feature>
<dbReference type="CDD" id="cd06636">
    <property type="entry name" value="STKc_MAP4K4_6_N"/>
    <property type="match status" value="1"/>
</dbReference>
<dbReference type="GO" id="GO:0004674">
    <property type="term" value="F:protein serine/threonine kinase activity"/>
    <property type="evidence" value="ECO:0007669"/>
    <property type="project" value="UniProtKB-KW"/>
</dbReference>
<feature type="compositionally biased region" description="Pro residues" evidence="11">
    <location>
        <begin position="712"/>
        <end position="725"/>
    </location>
</feature>
<feature type="domain" description="Protein kinase" evidence="12">
    <location>
        <begin position="25"/>
        <end position="289"/>
    </location>
</feature>
<proteinExistence type="inferred from homology"/>
<evidence type="ECO:0000256" key="9">
    <source>
        <dbReference type="ARBA" id="ARBA00048679"/>
    </source>
</evidence>
<accession>A0A1S3MRU4</accession>
<feature type="compositionally biased region" description="Polar residues" evidence="11">
    <location>
        <begin position="577"/>
        <end position="607"/>
    </location>
</feature>
<dbReference type="Gene3D" id="1.10.510.10">
    <property type="entry name" value="Transferase(Phosphotransferase) domain 1"/>
    <property type="match status" value="1"/>
</dbReference>
<dbReference type="InterPro" id="IPR011009">
    <property type="entry name" value="Kinase-like_dom_sf"/>
</dbReference>
<evidence type="ECO:0000256" key="4">
    <source>
        <dbReference type="ARBA" id="ARBA00022679"/>
    </source>
</evidence>
<dbReference type="FunFam" id="1.10.510.10:FF:000003">
    <property type="entry name" value="TRAF2 and NCK-interacting protein kinase isoform 4"/>
    <property type="match status" value="1"/>
</dbReference>
<evidence type="ECO:0000256" key="10">
    <source>
        <dbReference type="PROSITE-ProRule" id="PRU10141"/>
    </source>
</evidence>
<organism evidence="14 15">
    <name type="scientific">Salmo salar</name>
    <name type="common">Atlantic salmon</name>
    <dbReference type="NCBI Taxonomy" id="8030"/>
    <lineage>
        <taxon>Eukaryota</taxon>
        <taxon>Metazoa</taxon>
        <taxon>Chordata</taxon>
        <taxon>Craniata</taxon>
        <taxon>Vertebrata</taxon>
        <taxon>Euteleostomi</taxon>
        <taxon>Actinopterygii</taxon>
        <taxon>Neopterygii</taxon>
        <taxon>Teleostei</taxon>
        <taxon>Protacanthopterygii</taxon>
        <taxon>Salmoniformes</taxon>
        <taxon>Salmonidae</taxon>
        <taxon>Salmoninae</taxon>
        <taxon>Salmo</taxon>
    </lineage>
</organism>
<protein>
    <recommendedName>
        <fullName evidence="2">non-specific serine/threonine protein kinase</fullName>
        <ecNumber evidence="2">2.7.11.1</ecNumber>
    </recommendedName>
</protein>
<dbReference type="PROSITE" id="PS00107">
    <property type="entry name" value="PROTEIN_KINASE_ATP"/>
    <property type="match status" value="1"/>
</dbReference>
<sequence>MANDSPAKSLVEIDLASLRDPAGIFELVEVVGNGTYGQVYKGRHVKTGQLAAIKVMDVTEDEEEEIKLEINMLKKYSHHRNIATYYGAFIKKSPPGHDDQLWLVMEFCGAGSITDLVKNTKGNQLKEDWIAYISREILRGLAHLHAHHVIHRDIKGQNVLLTENAEVKLVDFGVSAQLDRTVGRRNTFIGTPYWMAPEVIACDENPEATYDYRSDLWSTGITAIEMAEGAPPLCDMHPMRALFLIPRNPPPRLKSKKWSKKFCSFIEGSLVKNYNQRPPTEQLLKHPFIRDQPNERQVRIQLKDHIDRTKKKRGEKDETEYEYSGSEEEEEDAGEQEGEPSSIVNMPGESTLRKDFIRLQQENKERSEALRRQQLLQEQQLREQEEYKRQLLAERQKRIEQQKEQRRRLEEQQRREREMRRQQEREQRRREQEEKRRMEEMERRRKEDDERRRAEEEKRRSDREQEYIRRQLEEEQRHLEILQQQLLHEQAMLLPRTLHQEFKWRELEEQRKAERLHKRLQQEQAYLLSLQHDNKPPQPCEKTEDSKRMSPDSTSKGPQTTSPGPVRDRAPAPQPHFLNNVNSLASRRTSCDNTRSPQTHFLDNATANAPRRMSLDTTKSPQTTSWENTTKTPQKLSPNSVDEDSENPPSDNSDALASQSTDVTKPSQTGGLDGPKSPQTDHSEPSDPLGDPQPIREADERFRKNIQGSPQTAPPTKQPPVPPRSEPFSNGGSSSESVPPAMHRPMEPQVPVRTTSRSPVLSRRDSPLQASAPPSNQAVQRSAGSNAEPRLLWDRVEKLVPRPGSGSSSGSSNSSTQAGSGERFRARSSSKSEGSPLQRPDNSAKKPDDKKDFARPNRPADLTALAKELRAVEDVRPPHKVTDYSSSSEESGTTDEDDDEEVDQDAADESTSGAEDTRAGRGLSNGETASLKTLLAHDDSENDLTTPSKDGTLVIRQSAGDKKRPEVNVSSSSSGPGAAVQAHTPHGPGNGHQEKNGFAGRIHLLPDLIQQSHHSPTSASSTSSSISISSSSSSHVSPAMSPQTPLDKLIAIETQSASNTMQKHKSSSSFTPFIDPRLLQVSPSSGSSLNNMAAFGNDGRLVDALRADPSRKGSVVNVNPVNTRPQSDTPEIRKYKKRFNSEILCAALWGVNLLVGTESGLMLLDRSGQGKVYPLISRRRIQQMDVLEGLNVLVTISGKKNKLRVYYLSWLRNKILHNDPEVEKKQGWVTVGELEGCVHYKVVKYERIKFLVLALKNSVEVYAWAPKPYHKFMAFKSFGDLVHKPLLVDLTVEEGQRLKVIYGSSNGFHAVDVDSGAVYDIYLPTHIQTNIQSHAIIILPNTDGIELLVCYEDEGVYVNTYGRITKDVVLQWGEMPTSVAYIRSNQIMGWGEKAIEIRSVETGHLDGVFMHKRAQRLKFLCERNDKVFFASVRSGGSSQVYFMTLGRTSLLSW</sequence>
<dbReference type="PANTHER" id="PTHR47096:SF1">
    <property type="entry name" value="MISSHAPEN LIKE KINASE 1"/>
    <property type="match status" value="1"/>
</dbReference>